<dbReference type="SMART" id="SM00834">
    <property type="entry name" value="CxxC_CXXC_SSSS"/>
    <property type="match status" value="1"/>
</dbReference>
<protein>
    <submittedName>
        <fullName evidence="2">Zinc ribbon domain-containing protein</fullName>
    </submittedName>
</protein>
<sequence>MPLYEFSCLAHGSFELWRPFSQATAPARCPQCGELARRVFTSPNVPRTPAWIVEGLTREERSRHEPRVATREEIGLPAYDPEAKPQYHVAKGRPWMISH</sequence>
<reference evidence="2" key="1">
    <citation type="journal article" date="2020" name="mSystems">
        <title>Genome- and Community-Level Interaction Insights into Carbon Utilization and Element Cycling Functions of Hydrothermarchaeota in Hydrothermal Sediment.</title>
        <authorList>
            <person name="Zhou Z."/>
            <person name="Liu Y."/>
            <person name="Xu W."/>
            <person name="Pan J."/>
            <person name="Luo Z.H."/>
            <person name="Li M."/>
        </authorList>
    </citation>
    <scope>NUCLEOTIDE SEQUENCE [LARGE SCALE GENOMIC DNA]</scope>
    <source>
        <strain evidence="2">SpSt-192</strain>
    </source>
</reference>
<evidence type="ECO:0000259" key="1">
    <source>
        <dbReference type="SMART" id="SM00834"/>
    </source>
</evidence>
<dbReference type="InterPro" id="IPR013429">
    <property type="entry name" value="Regulatory_FmdB_Zinc_ribbon"/>
</dbReference>
<organism evidence="2">
    <name type="scientific">Thermorudis sp</name>
    <dbReference type="NCBI Taxonomy" id="1969470"/>
    <lineage>
        <taxon>Bacteria</taxon>
        <taxon>Pseudomonadati</taxon>
        <taxon>Thermomicrobiota</taxon>
        <taxon>Thermomicrobia</taxon>
        <taxon>Thermomicrobia incertae sedis</taxon>
        <taxon>Thermorudis</taxon>
    </lineage>
</organism>
<dbReference type="NCBIfam" id="TIGR02605">
    <property type="entry name" value="CxxC_CxxC_SSSS"/>
    <property type="match status" value="1"/>
</dbReference>
<dbReference type="EMBL" id="DSID01000121">
    <property type="protein sequence ID" value="HEX69914.1"/>
    <property type="molecule type" value="Genomic_DNA"/>
</dbReference>
<gene>
    <name evidence="2" type="ORF">ENP13_01535</name>
</gene>
<evidence type="ECO:0000313" key="2">
    <source>
        <dbReference type="EMBL" id="HEX69914.1"/>
    </source>
</evidence>
<feature type="domain" description="Putative regulatory protein FmdB zinc ribbon" evidence="1">
    <location>
        <begin position="1"/>
        <end position="41"/>
    </location>
</feature>
<proteinExistence type="predicted"/>
<comment type="caution">
    <text evidence="2">The sequence shown here is derived from an EMBL/GenBank/DDBJ whole genome shotgun (WGS) entry which is preliminary data.</text>
</comment>
<name>A0A7C3AQW6_9BACT</name>
<dbReference type="AlphaFoldDB" id="A0A7C3AQW6"/>
<dbReference type="Pfam" id="PF09723">
    <property type="entry name" value="Zn_ribbon_8"/>
    <property type="match status" value="1"/>
</dbReference>
<accession>A0A7C3AQW6</accession>